<feature type="transmembrane region" description="Helical" evidence="5">
    <location>
        <begin position="157"/>
        <end position="177"/>
    </location>
</feature>
<feature type="transmembrane region" description="Helical" evidence="5">
    <location>
        <begin position="189"/>
        <end position="205"/>
    </location>
</feature>
<feature type="transmembrane region" description="Helical" evidence="5">
    <location>
        <begin position="254"/>
        <end position="274"/>
    </location>
</feature>
<feature type="transmembrane region" description="Helical" evidence="5">
    <location>
        <begin position="225"/>
        <end position="247"/>
    </location>
</feature>
<sequence length="370" mass="41263">MFGADVAFYVVFYAFVSATMLVSNKWALVSFPHQHLVMLAQFASTAVFVRLLYFFRLISPAEGDLKVDGSKLKQFIPVVVWFYLSLVTNLTAMKYLSVDLITLIRTCTPFLVAFGDYFYLGRSLPSAQSWFSLCCLALVTFLVFVHDTTPKHPGGLVWGLVWYLTLAGSMVFTRKFITDVKMTTHDRVFWNNVLCIPPGLPMAFLNGDLEVFFSGASSTASDTSYPGTAVTVSCLLGIAMAYAGWLLRARVSALTFTLIGVLCKIGSITINAFFLDHLSVQSMILIVLGIIASTWYEEPKARVVEKSDAEKGEKKDDEDSKDEKVKVEDASMLWRYFLMGTLAVTILFVGFFDVIFHVPNSEVTTQTNKL</sequence>
<feature type="transmembrane region" description="Helical" evidence="5">
    <location>
        <begin position="75"/>
        <end position="96"/>
    </location>
</feature>
<feature type="transmembrane region" description="Helical" evidence="5">
    <location>
        <begin position="127"/>
        <end position="145"/>
    </location>
</feature>
<keyword evidence="2 5" id="KW-0812">Transmembrane</keyword>
<feature type="transmembrane region" description="Helical" evidence="5">
    <location>
        <begin position="336"/>
        <end position="358"/>
    </location>
</feature>
<dbReference type="AlphaFoldDB" id="A0A6B2L7A5"/>
<protein>
    <recommendedName>
        <fullName evidence="7">Sugar phosphate transporter domain-containing protein</fullName>
    </recommendedName>
</protein>
<evidence type="ECO:0000256" key="2">
    <source>
        <dbReference type="ARBA" id="ARBA00022692"/>
    </source>
</evidence>
<evidence type="ECO:0000256" key="3">
    <source>
        <dbReference type="ARBA" id="ARBA00022989"/>
    </source>
</evidence>
<name>A0A6B2L7A5_9EUKA</name>
<comment type="subcellular location">
    <subcellularLocation>
        <location evidence="1">Membrane</location>
        <topology evidence="1">Multi-pass membrane protein</topology>
    </subcellularLocation>
</comment>
<feature type="transmembrane region" description="Helical" evidence="5">
    <location>
        <begin position="280"/>
        <end position="296"/>
    </location>
</feature>
<organism evidence="6">
    <name type="scientific">Arcella intermedia</name>
    <dbReference type="NCBI Taxonomy" id="1963864"/>
    <lineage>
        <taxon>Eukaryota</taxon>
        <taxon>Amoebozoa</taxon>
        <taxon>Tubulinea</taxon>
        <taxon>Elardia</taxon>
        <taxon>Arcellinida</taxon>
        <taxon>Sphaerothecina</taxon>
        <taxon>Arcellidae</taxon>
        <taxon>Arcella</taxon>
    </lineage>
</organism>
<dbReference type="InterPro" id="IPR050186">
    <property type="entry name" value="TPT_transporter"/>
</dbReference>
<evidence type="ECO:0000256" key="5">
    <source>
        <dbReference type="SAM" id="Phobius"/>
    </source>
</evidence>
<evidence type="ECO:0000256" key="1">
    <source>
        <dbReference type="ARBA" id="ARBA00004141"/>
    </source>
</evidence>
<proteinExistence type="predicted"/>
<keyword evidence="3 5" id="KW-1133">Transmembrane helix</keyword>
<feature type="transmembrane region" description="Helical" evidence="5">
    <location>
        <begin position="6"/>
        <end position="24"/>
    </location>
</feature>
<feature type="transmembrane region" description="Helical" evidence="5">
    <location>
        <begin position="36"/>
        <end position="55"/>
    </location>
</feature>
<keyword evidence="4 5" id="KW-0472">Membrane</keyword>
<accession>A0A6B2L7A5</accession>
<evidence type="ECO:0000313" key="6">
    <source>
        <dbReference type="EMBL" id="NDV32790.1"/>
    </source>
</evidence>
<dbReference type="EMBL" id="GIBP01003821">
    <property type="protein sequence ID" value="NDV32790.1"/>
    <property type="molecule type" value="Transcribed_RNA"/>
</dbReference>
<reference evidence="6" key="1">
    <citation type="journal article" date="2020" name="J. Eukaryot. Microbiol.">
        <title>De novo Sequencing, Assembly and Annotation of the Transcriptome for the Free-Living Testate Amoeba Arcella intermedia.</title>
        <authorList>
            <person name="Ribeiro G.M."/>
            <person name="Porfirio-Sousa A.L."/>
            <person name="Maurer-Alcala X.X."/>
            <person name="Katz L.A."/>
            <person name="Lahr D.J.G."/>
        </authorList>
    </citation>
    <scope>NUCLEOTIDE SEQUENCE</scope>
</reference>
<dbReference type="PANTHER" id="PTHR11132">
    <property type="entry name" value="SOLUTE CARRIER FAMILY 35"/>
    <property type="match status" value="1"/>
</dbReference>
<evidence type="ECO:0008006" key="7">
    <source>
        <dbReference type="Google" id="ProtNLM"/>
    </source>
</evidence>
<dbReference type="GO" id="GO:0016020">
    <property type="term" value="C:membrane"/>
    <property type="evidence" value="ECO:0007669"/>
    <property type="project" value="UniProtKB-SubCell"/>
</dbReference>
<evidence type="ECO:0000256" key="4">
    <source>
        <dbReference type="ARBA" id="ARBA00023136"/>
    </source>
</evidence>